<organism evidence="11 12">
    <name type="scientific">Nezara viridula</name>
    <name type="common">Southern green stink bug</name>
    <name type="synonym">Cimex viridulus</name>
    <dbReference type="NCBI Taxonomy" id="85310"/>
    <lineage>
        <taxon>Eukaryota</taxon>
        <taxon>Metazoa</taxon>
        <taxon>Ecdysozoa</taxon>
        <taxon>Arthropoda</taxon>
        <taxon>Hexapoda</taxon>
        <taxon>Insecta</taxon>
        <taxon>Pterygota</taxon>
        <taxon>Neoptera</taxon>
        <taxon>Paraneoptera</taxon>
        <taxon>Hemiptera</taxon>
        <taxon>Heteroptera</taxon>
        <taxon>Panheteroptera</taxon>
        <taxon>Pentatomomorpha</taxon>
        <taxon>Pentatomoidea</taxon>
        <taxon>Pentatomidae</taxon>
        <taxon>Pentatominae</taxon>
        <taxon>Nezara</taxon>
    </lineage>
</organism>
<sequence>MTWIEVKRTLLEGVAGNWNITYYGWRILRYSKRNEQLDDSQSDEEPLFQSVIERFLDDNYRFYDLEAKSIMFNDDLRSVDFVLAWLDGKQSNEIAEEKRALFEANLQEEGLELEREQTDKLHVVKLHVPKEVLRRYSEILRLRMPMKATPRDRLFGSNFDLMTEVKSFFSKLISCIRLDPSVFPREKYRLSAEYNRHKTYLFDEEDSNFFSSQVRTLIVDFILSRTSFDGPVSETSAKESTNFGIEKLINDGVYKAAYPLHDGEPDDNTCLRGKLFYEWAHVSKWAMFQPIDHIREYFGVKFALYFAWLGFYTHMLIPASIVGLLCFVYGILTLSADQLSTDICDESLNIIMCPLCDKTCDYWKLSDTCTFAKFTYLFDNPVTIVFAIFMSFWATLFLELWKRYSASIAHRWGLTDFNLLSEPPRPQYMARFDGTNPKKSKTNVVTGVREPYVPFWTLKVPATLFSFSVVIILVLLAVAAVFGVVFYRMSVLASISIYADQDWAANYALIIIPATAAILNLAFILVLNYIYDKVAVYLTELEMHRTQTEFDESLTIKIYLFQFVNYYTSIMYIAFLKGKFVGYPAKYNRLFGLRQEECNPGGCLMELCIQLAIIMIGQQFLNGVLEMLIPYIWKWINSLSIKAGLEKPSNSEVDAVVNDPSHKRWTEDFKLLDWGPRGLFYEYLEMVLQYGFVTIFVTAFPLAPFFALINNIFEMRLDARKFLLYYRRPVPKRAPNIGVWFRILNVLGRLAVISNAFIIAFSSNFIPKMVFMYVTKSSDHVGFLNHSLSVFDTKDFEPGSAPLYSSFNTTICRYAGYRAPPGPGEYKRTALYWHILAARLAFIVIFQNVVSIVVIAVQWCIPDVPSELRDQIQREAYLTNELIIEYETQQTKHPYADGDASVVMLNHEKGDDLRKRTANSIHLDLDQPR</sequence>
<feature type="transmembrane region" description="Helical" evidence="8">
    <location>
        <begin position="687"/>
        <end position="709"/>
    </location>
</feature>
<evidence type="ECO:0000256" key="7">
    <source>
        <dbReference type="ARBA" id="ARBA00023180"/>
    </source>
</evidence>
<evidence type="ECO:0000259" key="10">
    <source>
        <dbReference type="Pfam" id="PF16178"/>
    </source>
</evidence>
<dbReference type="AlphaFoldDB" id="A0A9P0MJI4"/>
<feature type="transmembrane region" description="Helical" evidence="8">
    <location>
        <begin position="382"/>
        <end position="401"/>
    </location>
</feature>
<dbReference type="InterPro" id="IPR032394">
    <property type="entry name" value="Anoct_dimer"/>
</dbReference>
<dbReference type="InterPro" id="IPR007632">
    <property type="entry name" value="Anoctamin"/>
</dbReference>
<dbReference type="GO" id="GO:0046983">
    <property type="term" value="F:protein dimerization activity"/>
    <property type="evidence" value="ECO:0007669"/>
    <property type="project" value="InterPro"/>
</dbReference>
<dbReference type="InterPro" id="IPR049452">
    <property type="entry name" value="Anoctamin_TM"/>
</dbReference>
<evidence type="ECO:0000256" key="4">
    <source>
        <dbReference type="ARBA" id="ARBA00022692"/>
    </source>
</evidence>
<evidence type="ECO:0000256" key="2">
    <source>
        <dbReference type="ARBA" id="ARBA00009671"/>
    </source>
</evidence>
<comment type="subcellular location">
    <subcellularLocation>
        <location evidence="1">Cell membrane</location>
        <topology evidence="1">Multi-pass membrane protein</topology>
    </subcellularLocation>
    <subcellularLocation>
        <location evidence="8">Membrane</location>
        <topology evidence="8">Multi-pass membrane protein</topology>
    </subcellularLocation>
</comment>
<keyword evidence="3" id="KW-1003">Cell membrane</keyword>
<dbReference type="GO" id="GO:0005254">
    <property type="term" value="F:chloride channel activity"/>
    <property type="evidence" value="ECO:0007669"/>
    <property type="project" value="TreeGrafter"/>
</dbReference>
<evidence type="ECO:0000313" key="11">
    <source>
        <dbReference type="EMBL" id="CAH1396730.1"/>
    </source>
</evidence>
<accession>A0A9P0MJI4</accession>
<dbReference type="GO" id="GO:0005886">
    <property type="term" value="C:plasma membrane"/>
    <property type="evidence" value="ECO:0007669"/>
    <property type="project" value="UniProtKB-SubCell"/>
</dbReference>
<dbReference type="Pfam" id="PF16178">
    <property type="entry name" value="Anoct_dimer"/>
    <property type="match status" value="1"/>
</dbReference>
<feature type="domain" description="Anoctamin dimerisation" evidence="10">
    <location>
        <begin position="71"/>
        <end position="291"/>
    </location>
</feature>
<feature type="transmembrane region" description="Helical" evidence="8">
    <location>
        <begin position="464"/>
        <end position="487"/>
    </location>
</feature>
<dbReference type="PANTHER" id="PTHR12308:SF83">
    <property type="entry name" value="ANOCTAMIN"/>
    <property type="match status" value="1"/>
</dbReference>
<dbReference type="Proteomes" id="UP001152798">
    <property type="component" value="Chromosome 3"/>
</dbReference>
<name>A0A9P0MJI4_NEZVI</name>
<proteinExistence type="inferred from homology"/>
<dbReference type="OrthoDB" id="296386at2759"/>
<feature type="transmembrane region" description="Helical" evidence="8">
    <location>
        <begin position="302"/>
        <end position="332"/>
    </location>
</feature>
<comment type="similarity">
    <text evidence="2 8">Belongs to the anoctamin family.</text>
</comment>
<reference evidence="11" key="1">
    <citation type="submission" date="2022-01" db="EMBL/GenBank/DDBJ databases">
        <authorList>
            <person name="King R."/>
        </authorList>
    </citation>
    <scope>NUCLEOTIDE SEQUENCE</scope>
</reference>
<feature type="transmembrane region" description="Helical" evidence="8">
    <location>
        <begin position="507"/>
        <end position="531"/>
    </location>
</feature>
<keyword evidence="7" id="KW-0325">Glycoprotein</keyword>
<evidence type="ECO:0000256" key="8">
    <source>
        <dbReference type="RuleBase" id="RU280814"/>
    </source>
</evidence>
<protein>
    <recommendedName>
        <fullName evidence="8">Anoctamin</fullName>
    </recommendedName>
</protein>
<feature type="transmembrane region" description="Helical" evidence="8">
    <location>
        <begin position="836"/>
        <end position="859"/>
    </location>
</feature>
<evidence type="ECO:0000256" key="3">
    <source>
        <dbReference type="ARBA" id="ARBA00022475"/>
    </source>
</evidence>
<dbReference type="Pfam" id="PF04547">
    <property type="entry name" value="Anoctamin"/>
    <property type="match status" value="1"/>
</dbReference>
<keyword evidence="4 8" id="KW-0812">Transmembrane</keyword>
<comment type="caution">
    <text evidence="8">Lacks conserved residue(s) required for the propagation of feature annotation.</text>
</comment>
<keyword evidence="12" id="KW-1185">Reference proteome</keyword>
<keyword evidence="6 8" id="KW-0472">Membrane</keyword>
<evidence type="ECO:0000256" key="6">
    <source>
        <dbReference type="ARBA" id="ARBA00023136"/>
    </source>
</evidence>
<dbReference type="EMBL" id="OV725079">
    <property type="protein sequence ID" value="CAH1396730.1"/>
    <property type="molecule type" value="Genomic_DNA"/>
</dbReference>
<evidence type="ECO:0000259" key="9">
    <source>
        <dbReference type="Pfam" id="PF04547"/>
    </source>
</evidence>
<dbReference type="PANTHER" id="PTHR12308">
    <property type="entry name" value="ANOCTAMIN"/>
    <property type="match status" value="1"/>
</dbReference>
<feature type="domain" description="Anoctamin transmembrane" evidence="9">
    <location>
        <begin position="294"/>
        <end position="875"/>
    </location>
</feature>
<evidence type="ECO:0000313" key="12">
    <source>
        <dbReference type="Proteomes" id="UP001152798"/>
    </source>
</evidence>
<evidence type="ECO:0000256" key="1">
    <source>
        <dbReference type="ARBA" id="ARBA00004651"/>
    </source>
</evidence>
<gene>
    <name evidence="11" type="ORF">NEZAVI_LOCUS6741</name>
</gene>
<keyword evidence="5 8" id="KW-1133">Transmembrane helix</keyword>
<evidence type="ECO:0000256" key="5">
    <source>
        <dbReference type="ARBA" id="ARBA00022989"/>
    </source>
</evidence>